<dbReference type="CDD" id="cd00808">
    <property type="entry name" value="GluRS_core"/>
    <property type="match status" value="1"/>
</dbReference>
<feature type="domain" description="Glutamyl/glutaminyl-tRNA synthetase class Ib catalytic" evidence="11">
    <location>
        <begin position="8"/>
        <end position="326"/>
    </location>
</feature>
<dbReference type="PANTHER" id="PTHR43311:SF2">
    <property type="entry name" value="GLUTAMATE--TRNA LIGASE, MITOCHONDRIAL-RELATED"/>
    <property type="match status" value="1"/>
</dbReference>
<dbReference type="InterPro" id="IPR049940">
    <property type="entry name" value="GluQ/Sye"/>
</dbReference>
<dbReference type="Gene3D" id="1.10.10.350">
    <property type="match status" value="1"/>
</dbReference>
<dbReference type="PANTHER" id="PTHR43311">
    <property type="entry name" value="GLUTAMATE--TRNA LIGASE"/>
    <property type="match status" value="1"/>
</dbReference>
<evidence type="ECO:0000256" key="3">
    <source>
        <dbReference type="ARBA" id="ARBA00012835"/>
    </source>
</evidence>
<dbReference type="GO" id="GO:0009791">
    <property type="term" value="P:post-embryonic development"/>
    <property type="evidence" value="ECO:0007669"/>
    <property type="project" value="UniProtKB-ARBA"/>
</dbReference>
<accession>A0AAD9IG12</accession>
<dbReference type="InterPro" id="IPR004527">
    <property type="entry name" value="Glu-tRNA-ligase_bac/mito"/>
</dbReference>
<dbReference type="Pfam" id="PF19269">
    <property type="entry name" value="Anticodon_2"/>
    <property type="match status" value="1"/>
</dbReference>
<dbReference type="AlphaFoldDB" id="A0AAD9IG12"/>
<dbReference type="InterPro" id="IPR020058">
    <property type="entry name" value="Glu/Gln-tRNA-synth_Ib_cat-dom"/>
</dbReference>
<keyword evidence="4 10" id="KW-0436">Ligase</keyword>
<dbReference type="InterPro" id="IPR001412">
    <property type="entry name" value="aa-tRNA-synth_I_CS"/>
</dbReference>
<evidence type="ECO:0000256" key="6">
    <source>
        <dbReference type="ARBA" id="ARBA00022840"/>
    </source>
</evidence>
<keyword evidence="8 10" id="KW-0030">Aminoacyl-tRNA synthetase</keyword>
<dbReference type="InterPro" id="IPR000924">
    <property type="entry name" value="Glu/Gln-tRNA-synth"/>
</dbReference>
<dbReference type="GO" id="GO:0005524">
    <property type="term" value="F:ATP binding"/>
    <property type="evidence" value="ECO:0007669"/>
    <property type="project" value="UniProtKB-KW"/>
</dbReference>
<evidence type="ECO:0000313" key="13">
    <source>
        <dbReference type="EMBL" id="KAK2077573.1"/>
    </source>
</evidence>
<dbReference type="GO" id="GO:0004818">
    <property type="term" value="F:glutamate-tRNA ligase activity"/>
    <property type="evidence" value="ECO:0007669"/>
    <property type="project" value="UniProtKB-EC"/>
</dbReference>
<dbReference type="Proteomes" id="UP001255856">
    <property type="component" value="Unassembled WGS sequence"/>
</dbReference>
<dbReference type="HAMAP" id="MF_00022">
    <property type="entry name" value="Glu_tRNA_synth_type1"/>
    <property type="match status" value="1"/>
</dbReference>
<evidence type="ECO:0000256" key="10">
    <source>
        <dbReference type="RuleBase" id="RU363037"/>
    </source>
</evidence>
<keyword evidence="7 10" id="KW-0648">Protein biosynthesis</keyword>
<comment type="caution">
    <text evidence="13">The sequence shown here is derived from an EMBL/GenBank/DDBJ whole genome shotgun (WGS) entry which is preliminary data.</text>
</comment>
<evidence type="ECO:0000313" key="14">
    <source>
        <dbReference type="Proteomes" id="UP001255856"/>
    </source>
</evidence>
<dbReference type="NCBIfam" id="TIGR00464">
    <property type="entry name" value="gltX_bact"/>
    <property type="match status" value="1"/>
</dbReference>
<evidence type="ECO:0000256" key="2">
    <source>
        <dbReference type="ARBA" id="ARBA00007894"/>
    </source>
</evidence>
<evidence type="ECO:0000256" key="9">
    <source>
        <dbReference type="ARBA" id="ARBA00030865"/>
    </source>
</evidence>
<dbReference type="EMBL" id="JASFZW010000006">
    <property type="protein sequence ID" value="KAK2077573.1"/>
    <property type="molecule type" value="Genomic_DNA"/>
</dbReference>
<evidence type="ECO:0000259" key="12">
    <source>
        <dbReference type="Pfam" id="PF19269"/>
    </source>
</evidence>
<evidence type="ECO:0000256" key="7">
    <source>
        <dbReference type="ARBA" id="ARBA00022917"/>
    </source>
</evidence>
<dbReference type="GO" id="GO:0005739">
    <property type="term" value="C:mitochondrion"/>
    <property type="evidence" value="ECO:0007669"/>
    <property type="project" value="UniProtKB-SubCell"/>
</dbReference>
<dbReference type="GO" id="GO:0008270">
    <property type="term" value="F:zinc ion binding"/>
    <property type="evidence" value="ECO:0007669"/>
    <property type="project" value="InterPro"/>
</dbReference>
<dbReference type="FunFam" id="3.40.50.620:FF:000045">
    <property type="entry name" value="Glutamate--tRNA ligase, mitochondrial"/>
    <property type="match status" value="1"/>
</dbReference>
<evidence type="ECO:0000256" key="4">
    <source>
        <dbReference type="ARBA" id="ARBA00022598"/>
    </source>
</evidence>
<dbReference type="GO" id="GO:0006424">
    <property type="term" value="P:glutamyl-tRNA aminoacylation"/>
    <property type="evidence" value="ECO:0007669"/>
    <property type="project" value="InterPro"/>
</dbReference>
<dbReference type="GO" id="GO:0048608">
    <property type="term" value="P:reproductive structure development"/>
    <property type="evidence" value="ECO:0007669"/>
    <property type="project" value="UniProtKB-ARBA"/>
</dbReference>
<comment type="similarity">
    <text evidence="2">Belongs to the class-I aminoacyl-tRNA synthetase family. Glutamate--tRNA ligase type 1 subfamily.</text>
</comment>
<dbReference type="PROSITE" id="PS00178">
    <property type="entry name" value="AA_TRNA_LIGASE_I"/>
    <property type="match status" value="1"/>
</dbReference>
<name>A0AAD9IG12_PROWI</name>
<comment type="subcellular location">
    <subcellularLocation>
        <location evidence="1">Mitochondrion</location>
    </subcellularLocation>
</comment>
<keyword evidence="5 10" id="KW-0547">Nucleotide-binding</keyword>
<evidence type="ECO:0000259" key="11">
    <source>
        <dbReference type="Pfam" id="PF00749"/>
    </source>
</evidence>
<keyword evidence="14" id="KW-1185">Reference proteome</keyword>
<dbReference type="SUPFAM" id="SSF52374">
    <property type="entry name" value="Nucleotidylyl transferase"/>
    <property type="match status" value="1"/>
</dbReference>
<proteinExistence type="inferred from homology"/>
<organism evidence="13 14">
    <name type="scientific">Prototheca wickerhamii</name>
    <dbReference type="NCBI Taxonomy" id="3111"/>
    <lineage>
        <taxon>Eukaryota</taxon>
        <taxon>Viridiplantae</taxon>
        <taxon>Chlorophyta</taxon>
        <taxon>core chlorophytes</taxon>
        <taxon>Trebouxiophyceae</taxon>
        <taxon>Chlorellales</taxon>
        <taxon>Chlorellaceae</taxon>
        <taxon>Prototheca</taxon>
    </lineage>
</organism>
<dbReference type="SUPFAM" id="SSF48163">
    <property type="entry name" value="An anticodon-binding domain of class I aminoacyl-tRNA synthetases"/>
    <property type="match status" value="1"/>
</dbReference>
<sequence length="520" mass="56376">MTIKVTSQVRVRFAPSPTGNLHVGGARTALYNWLFAKKMKGDMILRIEDTDLARSTAASEAAVVEDLKWLGLHWDEGPDCGGPAGPYRQSERGPIYAKYVEQLVKAGAAYPCFCSDEELDAQRREAEAAGKPPVYNGKWADAAPEEVQREMARGTPHCYRFRVPLGQTITIQDLVRGPVSWNTDTLGDFIILRSNGMPVYNFCVAVDDALMGITHVLRAEEHLPNALKQVVLFRALGFREPRFAHLSLILAPDRAKLSKRHGATSVGDFARRGYLPAALRNFLALLGWNDGSTRELFEDAAELADAFSLDRVTRSPAVFDVVKLNWMNGQYLKQLPTAELAHMVAQAAQADGLLRPAGSDELSTPAFIEAATELVRDSVDVAQDALPKVQSILEYPLADTVASGQADPVLADGFEEVASAVLEAHASGQLEAAIEAGPQAYKAWVNAVGKALKRKGKRLFLPLRLALTGRVEGPEVGAALRVLHAVDAAELGHAAPCVPLAERARALRALLESRRAVPTA</sequence>
<dbReference type="EC" id="6.1.1.17" evidence="3"/>
<dbReference type="InterPro" id="IPR020751">
    <property type="entry name" value="aa-tRNA-synth_I_codon-bd_sub2"/>
</dbReference>
<gene>
    <name evidence="13" type="ORF">QBZ16_004418</name>
</gene>
<protein>
    <recommendedName>
        <fullName evidence="3">glutamate--tRNA ligase</fullName>
        <ecNumber evidence="3">6.1.1.17</ecNumber>
    </recommendedName>
    <alternativeName>
        <fullName evidence="9">Glutamyl-tRNA synthetase</fullName>
    </alternativeName>
</protein>
<dbReference type="InterPro" id="IPR033910">
    <property type="entry name" value="GluRS_core"/>
</dbReference>
<keyword evidence="6 10" id="KW-0067">ATP-binding</keyword>
<reference evidence="13" key="1">
    <citation type="submission" date="2021-01" db="EMBL/GenBank/DDBJ databases">
        <authorList>
            <person name="Eckstrom K.M.E."/>
        </authorList>
    </citation>
    <scope>NUCLEOTIDE SEQUENCE</scope>
    <source>
        <strain evidence="13">UVCC 0001</strain>
    </source>
</reference>
<dbReference type="Pfam" id="PF00749">
    <property type="entry name" value="tRNA-synt_1c"/>
    <property type="match status" value="1"/>
</dbReference>
<dbReference type="GO" id="GO:0000049">
    <property type="term" value="F:tRNA binding"/>
    <property type="evidence" value="ECO:0007669"/>
    <property type="project" value="InterPro"/>
</dbReference>
<feature type="domain" description="Aminoacyl-tRNA synthetase class I anticodon-binding" evidence="12">
    <location>
        <begin position="354"/>
        <end position="483"/>
    </location>
</feature>
<dbReference type="InterPro" id="IPR014729">
    <property type="entry name" value="Rossmann-like_a/b/a_fold"/>
</dbReference>
<dbReference type="InterPro" id="IPR008925">
    <property type="entry name" value="aa_tRNA-synth_I_cd-bd_sf"/>
</dbReference>
<dbReference type="PRINTS" id="PR00987">
    <property type="entry name" value="TRNASYNTHGLU"/>
</dbReference>
<evidence type="ECO:0000256" key="5">
    <source>
        <dbReference type="ARBA" id="ARBA00022741"/>
    </source>
</evidence>
<dbReference type="InterPro" id="IPR045462">
    <property type="entry name" value="aa-tRNA-synth_I_cd-bd"/>
</dbReference>
<evidence type="ECO:0000256" key="8">
    <source>
        <dbReference type="ARBA" id="ARBA00023146"/>
    </source>
</evidence>
<dbReference type="Gene3D" id="3.40.50.620">
    <property type="entry name" value="HUPs"/>
    <property type="match status" value="1"/>
</dbReference>
<evidence type="ECO:0000256" key="1">
    <source>
        <dbReference type="ARBA" id="ARBA00004173"/>
    </source>
</evidence>